<keyword evidence="3" id="KW-1185">Reference proteome</keyword>
<name>A0A0N0CSL4_9LACO</name>
<protein>
    <recommendedName>
        <fullName evidence="4">Integral membrane protein</fullName>
    </recommendedName>
</protein>
<accession>A0A0N0CSL4</accession>
<evidence type="ECO:0000313" key="3">
    <source>
        <dbReference type="Proteomes" id="UP000037778"/>
    </source>
</evidence>
<evidence type="ECO:0000256" key="1">
    <source>
        <dbReference type="SAM" id="Phobius"/>
    </source>
</evidence>
<evidence type="ECO:0008006" key="4">
    <source>
        <dbReference type="Google" id="ProtNLM"/>
    </source>
</evidence>
<dbReference type="EMBL" id="JXCY01000007">
    <property type="protein sequence ID" value="KOY75991.1"/>
    <property type="molecule type" value="Genomic_DNA"/>
</dbReference>
<keyword evidence="1" id="KW-0472">Membrane</keyword>
<keyword evidence="1" id="KW-1133">Transmembrane helix</keyword>
<organism evidence="2 3">
    <name type="scientific">Apilactobacillus kunkeei</name>
    <dbReference type="NCBI Taxonomy" id="148814"/>
    <lineage>
        <taxon>Bacteria</taxon>
        <taxon>Bacillati</taxon>
        <taxon>Bacillota</taxon>
        <taxon>Bacilli</taxon>
        <taxon>Lactobacillales</taxon>
        <taxon>Lactobacillaceae</taxon>
        <taxon>Apilactobacillus</taxon>
    </lineage>
</organism>
<evidence type="ECO:0000313" key="2">
    <source>
        <dbReference type="EMBL" id="KOY75991.1"/>
    </source>
</evidence>
<feature type="transmembrane region" description="Helical" evidence="1">
    <location>
        <begin position="46"/>
        <end position="66"/>
    </location>
</feature>
<feature type="transmembrane region" description="Helical" evidence="1">
    <location>
        <begin position="78"/>
        <end position="104"/>
    </location>
</feature>
<dbReference type="AlphaFoldDB" id="A0A0N0CSL4"/>
<dbReference type="PATRIC" id="fig|148814.8.peg.1350"/>
<reference evidence="2 3" key="1">
    <citation type="journal article" date="2015" name="Genome Biol. Evol.">
        <title>Functionally Structured Genomes in Lactobacillus kunkeei Colonizing the Honey Crop and Food Products of Honeybees and Stingless Bees.</title>
        <authorList>
            <person name="Tamarit D."/>
            <person name="Ellegaard K.M."/>
            <person name="Wikander J."/>
            <person name="Olofsson T."/>
            <person name="Vasquez A."/>
            <person name="Andersson S.G."/>
        </authorList>
    </citation>
    <scope>NUCLEOTIDE SEQUENCE [LARGE SCALE GENOMIC DNA]</scope>
    <source>
        <strain evidence="2 3">LAko</strain>
    </source>
</reference>
<gene>
    <name evidence="2" type="ORF">RZ71_04240</name>
</gene>
<keyword evidence="1" id="KW-0812">Transmembrane</keyword>
<dbReference type="Proteomes" id="UP000037778">
    <property type="component" value="Unassembled WGS sequence"/>
</dbReference>
<comment type="caution">
    <text evidence="2">The sequence shown here is derived from an EMBL/GenBank/DDBJ whole genome shotgun (WGS) entry which is preliminary data.</text>
</comment>
<dbReference type="RefSeq" id="WP_053792207.1">
    <property type="nucleotide sequence ID" value="NZ_JXCY01000007.1"/>
</dbReference>
<proteinExistence type="predicted"/>
<sequence length="105" mass="11929">MKKSTKIRLALLVLVGLALGFLAELFLTIFDDWTSTVITSSTIDVFFSICGIAICGVVFIFSYLGVVKNDEKWPIRGYFTSFLFYDIMVIWGGMFGKFILQMFIK</sequence>